<evidence type="ECO:0000313" key="2">
    <source>
        <dbReference type="Proteomes" id="UP000828941"/>
    </source>
</evidence>
<proteinExistence type="predicted"/>
<evidence type="ECO:0000313" key="1">
    <source>
        <dbReference type="EMBL" id="KAI4328162.1"/>
    </source>
</evidence>
<name>A0ACB9MVQ0_BAUVA</name>
<protein>
    <submittedName>
        <fullName evidence="1">Uncharacterized protein</fullName>
    </submittedName>
</protein>
<sequence>MDPNPDHFPLICFVLNQLDPHVYPPLPKQLEPTLLAHFPHLFHPKVLNDLIQLIPQLNITQTLSLLRFLGPRQDPSSVAAALAKIAEIQSNLAVIDDDGTGDRERTEELKKAAQMYETVVRLDDMHEEYEKKLRDAEQSLVEAYGAAAHPLQGFHYEVNEEVIEILSKAEKEQVERVELSGRQLRLLPDAFGKLRGLLVLNLSRKQLQVIPDSIAGLQKLEELDISSNLLVSLPDSIGLLINLRVLNVSGNKLDALPEAIAHCRSLVALDASFNNLMCLPTNMGCGLINLEKLLIHLNKIRLLPPSIGEMRSLRYLDAHFNELRGLPHSIGRLTNLEYLNLGSNFSDLTELPETFGDLVNLRELDVSNNQIHALPYTFGRLERLAKLNLEENPIIIPPQEVVDQGVEAVKEFMAKWWVQVIAEEQQKSTHEAETGQAQIGWLGWGTSLLKNAVSGVSGTVTEYFGARKAYRDPWMDQQL</sequence>
<accession>A0ACB9MVQ0</accession>
<keyword evidence="2" id="KW-1185">Reference proteome</keyword>
<dbReference type="Proteomes" id="UP000828941">
    <property type="component" value="Chromosome 8"/>
</dbReference>
<dbReference type="EMBL" id="CM039433">
    <property type="protein sequence ID" value="KAI4328162.1"/>
    <property type="molecule type" value="Genomic_DNA"/>
</dbReference>
<gene>
    <name evidence="1" type="ORF">L6164_020541</name>
</gene>
<reference evidence="1 2" key="1">
    <citation type="journal article" date="2022" name="DNA Res.">
        <title>Chromosomal-level genome assembly of the orchid tree Bauhinia variegata (Leguminosae; Cercidoideae) supports the allotetraploid origin hypothesis of Bauhinia.</title>
        <authorList>
            <person name="Zhong Y."/>
            <person name="Chen Y."/>
            <person name="Zheng D."/>
            <person name="Pang J."/>
            <person name="Liu Y."/>
            <person name="Luo S."/>
            <person name="Meng S."/>
            <person name="Qian L."/>
            <person name="Wei D."/>
            <person name="Dai S."/>
            <person name="Zhou R."/>
        </authorList>
    </citation>
    <scope>NUCLEOTIDE SEQUENCE [LARGE SCALE GENOMIC DNA]</scope>
    <source>
        <strain evidence="1">BV-YZ2020</strain>
    </source>
</reference>
<comment type="caution">
    <text evidence="1">The sequence shown here is derived from an EMBL/GenBank/DDBJ whole genome shotgun (WGS) entry which is preliminary data.</text>
</comment>
<organism evidence="1 2">
    <name type="scientific">Bauhinia variegata</name>
    <name type="common">Purple orchid tree</name>
    <name type="synonym">Phanera variegata</name>
    <dbReference type="NCBI Taxonomy" id="167791"/>
    <lineage>
        <taxon>Eukaryota</taxon>
        <taxon>Viridiplantae</taxon>
        <taxon>Streptophyta</taxon>
        <taxon>Embryophyta</taxon>
        <taxon>Tracheophyta</taxon>
        <taxon>Spermatophyta</taxon>
        <taxon>Magnoliopsida</taxon>
        <taxon>eudicotyledons</taxon>
        <taxon>Gunneridae</taxon>
        <taxon>Pentapetalae</taxon>
        <taxon>rosids</taxon>
        <taxon>fabids</taxon>
        <taxon>Fabales</taxon>
        <taxon>Fabaceae</taxon>
        <taxon>Cercidoideae</taxon>
        <taxon>Cercideae</taxon>
        <taxon>Bauhiniinae</taxon>
        <taxon>Bauhinia</taxon>
    </lineage>
</organism>